<feature type="compositionally biased region" description="Polar residues" evidence="4">
    <location>
        <begin position="1"/>
        <end position="11"/>
    </location>
</feature>
<reference evidence="7" key="1">
    <citation type="journal article" date="2023" name="Commun. Biol.">
        <title>Genome analysis of Parmales, the sister group of diatoms, reveals the evolutionary specialization of diatoms from phago-mixotrophs to photoautotrophs.</title>
        <authorList>
            <person name="Ban H."/>
            <person name="Sato S."/>
            <person name="Yoshikawa S."/>
            <person name="Yamada K."/>
            <person name="Nakamura Y."/>
            <person name="Ichinomiya M."/>
            <person name="Sato N."/>
            <person name="Blanc-Mathieu R."/>
            <person name="Endo H."/>
            <person name="Kuwata A."/>
            <person name="Ogata H."/>
        </authorList>
    </citation>
    <scope>NUCLEOTIDE SEQUENCE [LARGE SCALE GENOMIC DNA]</scope>
    <source>
        <strain evidence="7">NIES 3700</strain>
    </source>
</reference>
<evidence type="ECO:0000313" key="6">
    <source>
        <dbReference type="EMBL" id="GMH58240.1"/>
    </source>
</evidence>
<evidence type="ECO:0000256" key="4">
    <source>
        <dbReference type="SAM" id="MobiDB-lite"/>
    </source>
</evidence>
<evidence type="ECO:0000259" key="5">
    <source>
        <dbReference type="PROSITE" id="PS51050"/>
    </source>
</evidence>
<dbReference type="EMBL" id="BRXW01000477">
    <property type="protein sequence ID" value="GMH58240.1"/>
    <property type="molecule type" value="Genomic_DNA"/>
</dbReference>
<organism evidence="6 7">
    <name type="scientific">Triparma laevis f. longispina</name>
    <dbReference type="NCBI Taxonomy" id="1714387"/>
    <lineage>
        <taxon>Eukaryota</taxon>
        <taxon>Sar</taxon>
        <taxon>Stramenopiles</taxon>
        <taxon>Ochrophyta</taxon>
        <taxon>Bolidophyceae</taxon>
        <taxon>Parmales</taxon>
        <taxon>Triparmaceae</taxon>
        <taxon>Triparma</taxon>
    </lineage>
</organism>
<keyword evidence="2" id="KW-0863">Zinc-finger</keyword>
<proteinExistence type="predicted"/>
<sequence length="176" mass="20025">MDPQENINWNTMERVPSEPEPVDVGLVSQSVVPADPAAAPSTTYAAQEVAPVSDPIPTSAPPQREVEWVACDTCEKWHELPTFVSASSLPDIWHCHNNTWNSSQAFCQQADALPQTFNEPAEPPPAKEEPPRILYRDDLEEEEEEEEEPEPTNDDDDEEYTDKNYYKKKKKKQRTE</sequence>
<keyword evidence="7" id="KW-1185">Reference proteome</keyword>
<evidence type="ECO:0000256" key="3">
    <source>
        <dbReference type="ARBA" id="ARBA00022833"/>
    </source>
</evidence>
<feature type="compositionally biased region" description="Basic and acidic residues" evidence="4">
    <location>
        <begin position="125"/>
        <end position="137"/>
    </location>
</feature>
<feature type="compositionally biased region" description="Acidic residues" evidence="4">
    <location>
        <begin position="138"/>
        <end position="160"/>
    </location>
</feature>
<keyword evidence="3" id="KW-0862">Zinc</keyword>
<dbReference type="AlphaFoldDB" id="A0A9W6ZYM4"/>
<evidence type="ECO:0000256" key="1">
    <source>
        <dbReference type="ARBA" id="ARBA00022723"/>
    </source>
</evidence>
<dbReference type="OrthoDB" id="757982at2759"/>
<dbReference type="Gene3D" id="3.30.40.100">
    <property type="match status" value="1"/>
</dbReference>
<keyword evidence="1" id="KW-0479">Metal-binding</keyword>
<evidence type="ECO:0000256" key="2">
    <source>
        <dbReference type="ARBA" id="ARBA00022771"/>
    </source>
</evidence>
<accession>A0A9W6ZYM4</accession>
<protein>
    <recommendedName>
        <fullName evidence="5">CW-type domain-containing protein</fullName>
    </recommendedName>
</protein>
<dbReference type="InterPro" id="IPR011124">
    <property type="entry name" value="Znf_CW"/>
</dbReference>
<dbReference type="GO" id="GO:0008270">
    <property type="term" value="F:zinc ion binding"/>
    <property type="evidence" value="ECO:0007669"/>
    <property type="project" value="UniProtKB-KW"/>
</dbReference>
<feature type="domain" description="CW-type" evidence="5">
    <location>
        <begin position="62"/>
        <end position="115"/>
    </location>
</feature>
<dbReference type="PROSITE" id="PS51050">
    <property type="entry name" value="ZF_CW"/>
    <property type="match status" value="1"/>
</dbReference>
<name>A0A9W6ZYM4_9STRA</name>
<evidence type="ECO:0000313" key="7">
    <source>
        <dbReference type="Proteomes" id="UP001165122"/>
    </source>
</evidence>
<feature type="region of interest" description="Disordered" evidence="4">
    <location>
        <begin position="1"/>
        <end position="21"/>
    </location>
</feature>
<dbReference type="Pfam" id="PF07496">
    <property type="entry name" value="zf-CW"/>
    <property type="match status" value="1"/>
</dbReference>
<dbReference type="Proteomes" id="UP001165122">
    <property type="component" value="Unassembled WGS sequence"/>
</dbReference>
<feature type="region of interest" description="Disordered" evidence="4">
    <location>
        <begin position="115"/>
        <end position="176"/>
    </location>
</feature>
<feature type="compositionally biased region" description="Basic residues" evidence="4">
    <location>
        <begin position="166"/>
        <end position="176"/>
    </location>
</feature>
<gene>
    <name evidence="6" type="ORF">TrLO_g12559</name>
</gene>
<comment type="caution">
    <text evidence="6">The sequence shown here is derived from an EMBL/GenBank/DDBJ whole genome shotgun (WGS) entry which is preliminary data.</text>
</comment>